<gene>
    <name evidence="1" type="ORF">KSF_057050</name>
</gene>
<keyword evidence="2" id="KW-1185">Reference proteome</keyword>
<dbReference type="RefSeq" id="WP_220206326.1">
    <property type="nucleotide sequence ID" value="NZ_BNJK01000001.1"/>
</dbReference>
<dbReference type="AlphaFoldDB" id="A0A8J3N5Z9"/>
<name>A0A8J3N5Z9_9CHLR</name>
<accession>A0A8J3N5Z9</accession>
<protein>
    <submittedName>
        <fullName evidence="1">Uncharacterized protein</fullName>
    </submittedName>
</protein>
<dbReference type="EMBL" id="BNJK01000001">
    <property type="protein sequence ID" value="GHO95657.1"/>
    <property type="molecule type" value="Genomic_DNA"/>
</dbReference>
<sequence length="125" mass="13633">MSGTTSRIFMYPSTPVNMVTTNAMDLLEGNALGASIAHTPPTIDFGRFDIDPQRYGTDYGAWGNVVRGPDGKYYFGFGDHSTAQGDRMALCSAPMIPRPGRIKFCCFPKICLVLEERGNGMDGQI</sequence>
<evidence type="ECO:0000313" key="2">
    <source>
        <dbReference type="Proteomes" id="UP000597444"/>
    </source>
</evidence>
<comment type="caution">
    <text evidence="1">The sequence shown here is derived from an EMBL/GenBank/DDBJ whole genome shotgun (WGS) entry which is preliminary data.</text>
</comment>
<dbReference type="Proteomes" id="UP000597444">
    <property type="component" value="Unassembled WGS sequence"/>
</dbReference>
<reference evidence="1" key="1">
    <citation type="submission" date="2020-10" db="EMBL/GenBank/DDBJ databases">
        <title>Taxonomic study of unclassified bacteria belonging to the class Ktedonobacteria.</title>
        <authorList>
            <person name="Yabe S."/>
            <person name="Wang C.M."/>
            <person name="Zheng Y."/>
            <person name="Sakai Y."/>
            <person name="Cavaletti L."/>
            <person name="Monciardini P."/>
            <person name="Donadio S."/>
        </authorList>
    </citation>
    <scope>NUCLEOTIDE SEQUENCE</scope>
    <source>
        <strain evidence="1">ID150040</strain>
    </source>
</reference>
<organism evidence="1 2">
    <name type="scientific">Reticulibacter mediterranei</name>
    <dbReference type="NCBI Taxonomy" id="2778369"/>
    <lineage>
        <taxon>Bacteria</taxon>
        <taxon>Bacillati</taxon>
        <taxon>Chloroflexota</taxon>
        <taxon>Ktedonobacteria</taxon>
        <taxon>Ktedonobacterales</taxon>
        <taxon>Reticulibacteraceae</taxon>
        <taxon>Reticulibacter</taxon>
    </lineage>
</organism>
<evidence type="ECO:0000313" key="1">
    <source>
        <dbReference type="EMBL" id="GHO95657.1"/>
    </source>
</evidence>
<proteinExistence type="predicted"/>